<dbReference type="InterPro" id="IPR044922">
    <property type="entry name" value="DUF2063_N_sf"/>
</dbReference>
<feature type="domain" description="Putative DNA-binding" evidence="1">
    <location>
        <begin position="12"/>
        <end position="94"/>
    </location>
</feature>
<evidence type="ECO:0000313" key="4">
    <source>
        <dbReference type="Proteomes" id="UP000273643"/>
    </source>
</evidence>
<feature type="domain" description="NGO1945-like C-terminal" evidence="2">
    <location>
        <begin position="146"/>
        <end position="241"/>
    </location>
</feature>
<evidence type="ECO:0000259" key="1">
    <source>
        <dbReference type="Pfam" id="PF09836"/>
    </source>
</evidence>
<dbReference type="Pfam" id="PF22106">
    <property type="entry name" value="NGO1945_C"/>
    <property type="match status" value="1"/>
</dbReference>
<dbReference type="RefSeq" id="WP_123638426.1">
    <property type="nucleotide sequence ID" value="NZ_RJUK01000001.1"/>
</dbReference>
<accession>A0A3N1P1G9</accession>
<gene>
    <name evidence="3" type="ORF">EDC38_2045</name>
</gene>
<dbReference type="EMBL" id="RJUK01000001">
    <property type="protein sequence ID" value="ROQ21421.1"/>
    <property type="molecule type" value="Genomic_DNA"/>
</dbReference>
<keyword evidence="4" id="KW-1185">Reference proteome</keyword>
<proteinExistence type="predicted"/>
<dbReference type="AlphaFoldDB" id="A0A3N1P1G9"/>
<sequence>MSVPDDYREALKRFAGAIRDPEGQPNTEVEARRMKIYQDLFFNNLNTFLSNNFPVFKSLMPEQWWRQEVRRFMQIHRCQSPLFSEIGREYIDYVNSDERLLTPEDPPFMAELLHYEWVELALQIATNPEPEPGLHKDVMAGHPVLSPLAWPLEYRYPVHQIGPTYQPQEPPEQPTWVLVYRSRDRRVSFMALNAFTARLLALLEAKPGLSGRQLLEQMQSESPGVDPDALMTGGELILQEFYDLGIILGARIVPG</sequence>
<organism evidence="3 4">
    <name type="scientific">Marinimicrobium koreense</name>
    <dbReference type="NCBI Taxonomy" id="306545"/>
    <lineage>
        <taxon>Bacteria</taxon>
        <taxon>Pseudomonadati</taxon>
        <taxon>Pseudomonadota</taxon>
        <taxon>Gammaproteobacteria</taxon>
        <taxon>Cellvibrionales</taxon>
        <taxon>Cellvibrionaceae</taxon>
        <taxon>Marinimicrobium</taxon>
    </lineage>
</organism>
<dbReference type="InterPro" id="IPR018640">
    <property type="entry name" value="DUF2063"/>
</dbReference>
<comment type="caution">
    <text evidence="3">The sequence shown here is derived from an EMBL/GenBank/DDBJ whole genome shotgun (WGS) entry which is preliminary data.</text>
</comment>
<dbReference type="Proteomes" id="UP000273643">
    <property type="component" value="Unassembled WGS sequence"/>
</dbReference>
<dbReference type="Pfam" id="PF09836">
    <property type="entry name" value="DUF2063"/>
    <property type="match status" value="1"/>
</dbReference>
<evidence type="ECO:0000259" key="2">
    <source>
        <dbReference type="Pfam" id="PF22106"/>
    </source>
</evidence>
<protein>
    <submittedName>
        <fullName evidence="3">Uncharacterized protein</fullName>
    </submittedName>
</protein>
<dbReference type="InterPro" id="IPR054098">
    <property type="entry name" value="NGO1945-like_C"/>
</dbReference>
<reference evidence="3 4" key="1">
    <citation type="submission" date="2018-11" db="EMBL/GenBank/DDBJ databases">
        <title>Genomic Encyclopedia of Type Strains, Phase IV (KMG-IV): sequencing the most valuable type-strain genomes for metagenomic binning, comparative biology and taxonomic classification.</title>
        <authorList>
            <person name="Goeker M."/>
        </authorList>
    </citation>
    <scope>NUCLEOTIDE SEQUENCE [LARGE SCALE GENOMIC DNA]</scope>
    <source>
        <strain evidence="3 4">DSM 16974</strain>
    </source>
</reference>
<dbReference type="OrthoDB" id="4146344at2"/>
<dbReference type="Gene3D" id="3.90.930.50">
    <property type="match status" value="1"/>
</dbReference>
<name>A0A3N1P1G9_9GAMM</name>
<dbReference type="Gene3D" id="1.10.150.690">
    <property type="entry name" value="DUF2063"/>
    <property type="match status" value="1"/>
</dbReference>
<evidence type="ECO:0000313" key="3">
    <source>
        <dbReference type="EMBL" id="ROQ21421.1"/>
    </source>
</evidence>